<dbReference type="CDD" id="cd07043">
    <property type="entry name" value="STAS_anti-anti-sigma_factors"/>
    <property type="match status" value="1"/>
</dbReference>
<dbReference type="NCBIfam" id="TIGR00377">
    <property type="entry name" value="ant_ant_sig"/>
    <property type="match status" value="1"/>
</dbReference>
<evidence type="ECO:0000256" key="1">
    <source>
        <dbReference type="ARBA" id="ARBA00009013"/>
    </source>
</evidence>
<gene>
    <name evidence="5" type="ORF">CLV43_106313</name>
</gene>
<protein>
    <recommendedName>
        <fullName evidence="2">Anti-sigma factor antagonist</fullName>
    </recommendedName>
</protein>
<dbReference type="InterPro" id="IPR003658">
    <property type="entry name" value="Anti-sigma_ant"/>
</dbReference>
<dbReference type="Proteomes" id="UP000239494">
    <property type="component" value="Unassembled WGS sequence"/>
</dbReference>
<evidence type="ECO:0000259" key="4">
    <source>
        <dbReference type="PROSITE" id="PS50801"/>
    </source>
</evidence>
<keyword evidence="6" id="KW-1185">Reference proteome</keyword>
<organism evidence="5 6">
    <name type="scientific">Umezawaea tangerina</name>
    <dbReference type="NCBI Taxonomy" id="84725"/>
    <lineage>
        <taxon>Bacteria</taxon>
        <taxon>Bacillati</taxon>
        <taxon>Actinomycetota</taxon>
        <taxon>Actinomycetes</taxon>
        <taxon>Pseudonocardiales</taxon>
        <taxon>Pseudonocardiaceae</taxon>
        <taxon>Umezawaea</taxon>
    </lineage>
</organism>
<feature type="domain" description="STAS" evidence="4">
    <location>
        <begin position="21"/>
        <end position="135"/>
    </location>
</feature>
<dbReference type="InterPro" id="IPR036513">
    <property type="entry name" value="STAS_dom_sf"/>
</dbReference>
<evidence type="ECO:0000313" key="6">
    <source>
        <dbReference type="Proteomes" id="UP000239494"/>
    </source>
</evidence>
<dbReference type="PANTHER" id="PTHR33495:SF2">
    <property type="entry name" value="ANTI-SIGMA FACTOR ANTAGONIST TM_1081-RELATED"/>
    <property type="match status" value="1"/>
</dbReference>
<comment type="similarity">
    <text evidence="1 2">Belongs to the anti-sigma-factor antagonist family.</text>
</comment>
<evidence type="ECO:0000256" key="3">
    <source>
        <dbReference type="SAM" id="MobiDB-lite"/>
    </source>
</evidence>
<dbReference type="Pfam" id="PF01740">
    <property type="entry name" value="STAS"/>
    <property type="match status" value="1"/>
</dbReference>
<name>A0A2T0T4I0_9PSEU</name>
<accession>A0A2T0T4I0</accession>
<dbReference type="AlphaFoldDB" id="A0A2T0T4I0"/>
<feature type="region of interest" description="Disordered" evidence="3">
    <location>
        <begin position="1"/>
        <end position="21"/>
    </location>
</feature>
<dbReference type="PROSITE" id="PS50801">
    <property type="entry name" value="STAS"/>
    <property type="match status" value="1"/>
</dbReference>
<comment type="caution">
    <text evidence="5">The sequence shown here is derived from an EMBL/GenBank/DDBJ whole genome shotgun (WGS) entry which is preliminary data.</text>
</comment>
<dbReference type="EMBL" id="PVTF01000006">
    <property type="protein sequence ID" value="PRY40572.1"/>
    <property type="molecule type" value="Genomic_DNA"/>
</dbReference>
<dbReference type="OrthoDB" id="3576811at2"/>
<dbReference type="PANTHER" id="PTHR33495">
    <property type="entry name" value="ANTI-SIGMA FACTOR ANTAGONIST TM_1081-RELATED-RELATED"/>
    <property type="match status" value="1"/>
</dbReference>
<reference evidence="5 6" key="1">
    <citation type="submission" date="2018-03" db="EMBL/GenBank/DDBJ databases">
        <title>Genomic Encyclopedia of Archaeal and Bacterial Type Strains, Phase II (KMG-II): from individual species to whole genera.</title>
        <authorList>
            <person name="Goeker M."/>
        </authorList>
    </citation>
    <scope>NUCLEOTIDE SEQUENCE [LARGE SCALE GENOMIC DNA]</scope>
    <source>
        <strain evidence="5 6">DSM 44720</strain>
    </source>
</reference>
<proteinExistence type="inferred from homology"/>
<evidence type="ECO:0000313" key="5">
    <source>
        <dbReference type="EMBL" id="PRY40572.1"/>
    </source>
</evidence>
<evidence type="ECO:0000256" key="2">
    <source>
        <dbReference type="RuleBase" id="RU003749"/>
    </source>
</evidence>
<dbReference type="Gene3D" id="3.30.750.24">
    <property type="entry name" value="STAS domain"/>
    <property type="match status" value="1"/>
</dbReference>
<dbReference type="InterPro" id="IPR002645">
    <property type="entry name" value="STAS_dom"/>
</dbReference>
<sequence length="136" mass="13989">MPRSSVHDAGSGSGPDHSTPLRVLTENVDGALVVRVAGEIDMNTAPKLGEHLTAAFAAAAADEAKPAVVVDFGDVEFLASIGLSLLVANHQLGAANGTPMHLVVSSRAVLRSITSAALDRLFTLHRSVDEAVAATR</sequence>
<dbReference type="GO" id="GO:0043856">
    <property type="term" value="F:anti-sigma factor antagonist activity"/>
    <property type="evidence" value="ECO:0007669"/>
    <property type="project" value="InterPro"/>
</dbReference>
<dbReference type="SUPFAM" id="SSF52091">
    <property type="entry name" value="SpoIIaa-like"/>
    <property type="match status" value="1"/>
</dbReference>